<dbReference type="HOGENOM" id="CLU_016950_7_1_3"/>
<dbReference type="GO" id="GO:0005975">
    <property type="term" value="P:carbohydrate metabolic process"/>
    <property type="evidence" value="ECO:0007669"/>
    <property type="project" value="InterPro"/>
</dbReference>
<reference evidence="14 15" key="1">
    <citation type="journal article" date="2008" name="Proc. Natl. Acad. Sci. U.S.A.">
        <title>The genome of Cyanothece 51142, a unicellular diazotrophic cyanobacterium important in the marine nitrogen cycle.</title>
        <authorList>
            <person name="Welsh E.A."/>
            <person name="Liberton M."/>
            <person name="Stoeckel J."/>
            <person name="Loh T."/>
            <person name="Elvitigala T."/>
            <person name="Wang C."/>
            <person name="Wollam A."/>
            <person name="Fulton R.S."/>
            <person name="Clifton S.W."/>
            <person name="Jacobs J.M."/>
            <person name="Aurora R."/>
            <person name="Ghosh B.K."/>
            <person name="Sherman L.A."/>
            <person name="Smith R.D."/>
            <person name="Wilson R.K."/>
            <person name="Pakrasi H.B."/>
        </authorList>
    </citation>
    <scope>NUCLEOTIDE SEQUENCE [LARGE SCALE GENOMIC DNA]</scope>
    <source>
        <strain evidence="15">ATCC 51142 / BH68</strain>
    </source>
</reference>
<dbReference type="Pfam" id="PF02880">
    <property type="entry name" value="PGM_PMM_III"/>
    <property type="match status" value="1"/>
</dbReference>
<dbReference type="InterPro" id="IPR005846">
    <property type="entry name" value="A-D-PHexomutase_a/b/a-III"/>
</dbReference>
<evidence type="ECO:0000256" key="3">
    <source>
        <dbReference type="ARBA" id="ARBA00010231"/>
    </source>
</evidence>
<evidence type="ECO:0000259" key="11">
    <source>
        <dbReference type="Pfam" id="PF02878"/>
    </source>
</evidence>
<dbReference type="InterPro" id="IPR005841">
    <property type="entry name" value="Alpha-D-phosphohexomutase_SF"/>
</dbReference>
<dbReference type="Proteomes" id="UP000001203">
    <property type="component" value="Chromosome circular"/>
</dbReference>
<keyword evidence="8" id="KW-0413">Isomerase</keyword>
<dbReference type="InterPro" id="IPR016055">
    <property type="entry name" value="A-D-PHexomutase_a/b/a-I/II/III"/>
</dbReference>
<evidence type="ECO:0000256" key="5">
    <source>
        <dbReference type="ARBA" id="ARBA00022553"/>
    </source>
</evidence>
<evidence type="ECO:0000256" key="4">
    <source>
        <dbReference type="ARBA" id="ARBA00012728"/>
    </source>
</evidence>
<dbReference type="CDD" id="cd05800">
    <property type="entry name" value="PGM_like2"/>
    <property type="match status" value="1"/>
</dbReference>
<dbReference type="Pfam" id="PF02878">
    <property type="entry name" value="PGM_PMM_I"/>
    <property type="match status" value="1"/>
</dbReference>
<evidence type="ECO:0000259" key="13">
    <source>
        <dbReference type="Pfam" id="PF02880"/>
    </source>
</evidence>
<dbReference type="InterPro" id="IPR045244">
    <property type="entry name" value="PGM"/>
</dbReference>
<comment type="similarity">
    <text evidence="3 9">Belongs to the phosphohexose mutase family.</text>
</comment>
<dbReference type="Gene3D" id="3.30.310.50">
    <property type="entry name" value="Alpha-D-phosphohexomutase, C-terminal domain"/>
    <property type="match status" value="1"/>
</dbReference>
<dbReference type="PANTHER" id="PTHR22573">
    <property type="entry name" value="PHOSPHOHEXOMUTASE FAMILY MEMBER"/>
    <property type="match status" value="1"/>
</dbReference>
<keyword evidence="15" id="KW-1185">Reference proteome</keyword>
<dbReference type="PRINTS" id="PR00509">
    <property type="entry name" value="PGMPMM"/>
</dbReference>
<name>B1WR63_CROS5</name>
<evidence type="ECO:0000259" key="12">
    <source>
        <dbReference type="Pfam" id="PF02879"/>
    </source>
</evidence>
<dbReference type="InterPro" id="IPR005843">
    <property type="entry name" value="A-D-PHexomutase_C"/>
</dbReference>
<comment type="catalytic activity">
    <reaction evidence="1">
        <text>alpha-D-glucose 1-phosphate = alpha-D-glucose 6-phosphate</text>
        <dbReference type="Rhea" id="RHEA:23536"/>
        <dbReference type="ChEBI" id="CHEBI:58225"/>
        <dbReference type="ChEBI" id="CHEBI:58601"/>
        <dbReference type="EC" id="5.4.2.2"/>
    </reaction>
</comment>
<evidence type="ECO:0000256" key="7">
    <source>
        <dbReference type="ARBA" id="ARBA00022842"/>
    </source>
</evidence>
<dbReference type="STRING" id="43989.cce_0770"/>
<keyword evidence="6 9" id="KW-0479">Metal-binding</keyword>
<keyword evidence="7 9" id="KW-0460">Magnesium</keyword>
<dbReference type="Pfam" id="PF02879">
    <property type="entry name" value="PGM_PMM_II"/>
    <property type="match status" value="1"/>
</dbReference>
<evidence type="ECO:0000256" key="2">
    <source>
        <dbReference type="ARBA" id="ARBA00001946"/>
    </source>
</evidence>
<accession>B1WR63</accession>
<dbReference type="InterPro" id="IPR036900">
    <property type="entry name" value="A-D-PHexomutase_C_sf"/>
</dbReference>
<dbReference type="GO" id="GO:0000287">
    <property type="term" value="F:magnesium ion binding"/>
    <property type="evidence" value="ECO:0007669"/>
    <property type="project" value="InterPro"/>
</dbReference>
<sequence length="488" mass="53416">MAFTQNPIKFGTDGWRGVIAADFTFERVAMLAPLAAKILEENYRVSASAPQSGSLRDRTIIVGYDRRFLAEEFAQVATDAIIEAGYNVMLSDSYAPTPAFSWAAKAQNALGAIVLTASHNPGKYLGLKVKGAFGGSVSPAVTQQIEELLPNPPQFSASPGTISHFDPWESYCQGLQEKVDINAIREAIATGKLRVFADVMHGAAATGLERLLGCSIEEINGDRDPLFEGGAPEPLPRYLSKLFTSIKTAASQGNNSLRVGLVFDGDSDRIAAVDGQGNFLSSQILIPILIDHLANRKGFTGEIIKTLSGSDLIPRLAHLYNLSVYETPIGYKYIADRMLNAEVLIGGEESGGIGYGTHIPERDALLSALYVLEAVVESGQDLGEYYRQLQEKTDFYNAYDRIDLPLANMEVRAKLLQRLETEPLREVAGQSVTSCDTKDGYKYRLTDGSWLLIRFSGTEPVLRLYCESLTMKQVHQTLNWAKNWANSV</sequence>
<dbReference type="GO" id="GO:0005829">
    <property type="term" value="C:cytosol"/>
    <property type="evidence" value="ECO:0007669"/>
    <property type="project" value="TreeGrafter"/>
</dbReference>
<proteinExistence type="inferred from homology"/>
<dbReference type="InterPro" id="IPR005845">
    <property type="entry name" value="A-D-PHexomutase_a/b/a-II"/>
</dbReference>
<dbReference type="Pfam" id="PF00408">
    <property type="entry name" value="PGM_PMM_IV"/>
    <property type="match status" value="1"/>
</dbReference>
<feature type="domain" description="Alpha-D-phosphohexomutase alpha/beta/alpha" evidence="12">
    <location>
        <begin position="170"/>
        <end position="277"/>
    </location>
</feature>
<dbReference type="eggNOG" id="COG1109">
    <property type="taxonomic scope" value="Bacteria"/>
</dbReference>
<dbReference type="EC" id="5.4.2.2" evidence="4"/>
<dbReference type="GO" id="GO:0004614">
    <property type="term" value="F:phosphoglucomutase activity"/>
    <property type="evidence" value="ECO:0007669"/>
    <property type="project" value="UniProtKB-EC"/>
</dbReference>
<dbReference type="AlphaFoldDB" id="B1WR63"/>
<dbReference type="Gene3D" id="3.40.120.10">
    <property type="entry name" value="Alpha-D-Glucose-1,6-Bisphosphate, subunit A, domain 3"/>
    <property type="match status" value="3"/>
</dbReference>
<dbReference type="PROSITE" id="PS00710">
    <property type="entry name" value="PGM_PMM"/>
    <property type="match status" value="1"/>
</dbReference>
<evidence type="ECO:0000256" key="6">
    <source>
        <dbReference type="ARBA" id="ARBA00022723"/>
    </source>
</evidence>
<protein>
    <recommendedName>
        <fullName evidence="4">phosphoglucomutase (alpha-D-glucose-1,6-bisphosphate-dependent)</fullName>
        <ecNumber evidence="4">5.4.2.2</ecNumber>
    </recommendedName>
</protein>
<dbReference type="PANTHER" id="PTHR22573:SF2">
    <property type="entry name" value="PHOSPHOGLUCOMUTASE"/>
    <property type="match status" value="1"/>
</dbReference>
<dbReference type="OrthoDB" id="9806956at2"/>
<dbReference type="SUPFAM" id="SSF53738">
    <property type="entry name" value="Phosphoglucomutase, first 3 domains"/>
    <property type="match status" value="3"/>
</dbReference>
<dbReference type="SUPFAM" id="SSF55957">
    <property type="entry name" value="Phosphoglucomutase, C-terminal domain"/>
    <property type="match status" value="1"/>
</dbReference>
<evidence type="ECO:0000256" key="8">
    <source>
        <dbReference type="ARBA" id="ARBA00023235"/>
    </source>
</evidence>
<feature type="domain" description="Alpha-D-phosphohexomutase C-terminal" evidence="10">
    <location>
        <begin position="422"/>
        <end position="476"/>
    </location>
</feature>
<comment type="cofactor">
    <cofactor evidence="2">
        <name>Mg(2+)</name>
        <dbReference type="ChEBI" id="CHEBI:18420"/>
    </cofactor>
</comment>
<keyword evidence="5" id="KW-0597">Phosphoprotein</keyword>
<dbReference type="RefSeq" id="WP_009546009.1">
    <property type="nucleotide sequence ID" value="NC_010546.1"/>
</dbReference>
<dbReference type="KEGG" id="cyt:cce_0770"/>
<dbReference type="InterPro" id="IPR016066">
    <property type="entry name" value="A-D-PHexomutase_CS"/>
</dbReference>
<evidence type="ECO:0000313" key="14">
    <source>
        <dbReference type="EMBL" id="ACB50121.1"/>
    </source>
</evidence>
<gene>
    <name evidence="14" type="ordered locus">cce_0770</name>
</gene>
<feature type="domain" description="Alpha-D-phosphohexomutase alpha/beta/alpha" evidence="11">
    <location>
        <begin position="8"/>
        <end position="149"/>
    </location>
</feature>
<feature type="domain" description="Alpha-D-phosphohexomutase alpha/beta/alpha" evidence="13">
    <location>
        <begin position="285"/>
        <end position="391"/>
    </location>
</feature>
<organism evidence="14 15">
    <name type="scientific">Crocosphaera subtropica (strain ATCC 51142 / BH68)</name>
    <name type="common">Cyanothece sp. (strain ATCC 51142)</name>
    <dbReference type="NCBI Taxonomy" id="43989"/>
    <lineage>
        <taxon>Bacteria</taxon>
        <taxon>Bacillati</taxon>
        <taxon>Cyanobacteriota</taxon>
        <taxon>Cyanophyceae</taxon>
        <taxon>Oscillatoriophycideae</taxon>
        <taxon>Chroococcales</taxon>
        <taxon>Aphanothecaceae</taxon>
        <taxon>Crocosphaera</taxon>
        <taxon>Crocosphaera subtropica</taxon>
    </lineage>
</organism>
<evidence type="ECO:0000259" key="10">
    <source>
        <dbReference type="Pfam" id="PF00408"/>
    </source>
</evidence>
<evidence type="ECO:0000256" key="9">
    <source>
        <dbReference type="RuleBase" id="RU004326"/>
    </source>
</evidence>
<evidence type="ECO:0000313" key="15">
    <source>
        <dbReference type="Proteomes" id="UP000001203"/>
    </source>
</evidence>
<evidence type="ECO:0000256" key="1">
    <source>
        <dbReference type="ARBA" id="ARBA00000443"/>
    </source>
</evidence>
<dbReference type="EMBL" id="CP000806">
    <property type="protein sequence ID" value="ACB50121.1"/>
    <property type="molecule type" value="Genomic_DNA"/>
</dbReference>
<dbReference type="InterPro" id="IPR005844">
    <property type="entry name" value="A-D-PHexomutase_a/b/a-I"/>
</dbReference>